<protein>
    <submittedName>
        <fullName evidence="2">Uncharacterized protein</fullName>
    </submittedName>
</protein>
<comment type="caution">
    <text evidence="2">The sequence shown here is derived from an EMBL/GenBank/DDBJ whole genome shotgun (WGS) entry which is preliminary data.</text>
</comment>
<evidence type="ECO:0000256" key="1">
    <source>
        <dbReference type="SAM" id="MobiDB-lite"/>
    </source>
</evidence>
<dbReference type="EMBL" id="JARAKH010000002">
    <property type="protein sequence ID" value="KAK8406222.1"/>
    <property type="molecule type" value="Genomic_DNA"/>
</dbReference>
<proteinExistence type="predicted"/>
<name>A0AAW0V5U0_SCYPA</name>
<keyword evidence="3" id="KW-1185">Reference proteome</keyword>
<sequence length="98" mass="10669">MTEHSGKASFERLLYVPPREIVKPGGKSEAQGSGRSSGSRQSSVINELCPWEDTCRVSGLCSINLPSSVDEVSVNTKSGYKEALSNSYHRILLGILER</sequence>
<dbReference type="AlphaFoldDB" id="A0AAW0V5U0"/>
<evidence type="ECO:0000313" key="3">
    <source>
        <dbReference type="Proteomes" id="UP001487740"/>
    </source>
</evidence>
<feature type="compositionally biased region" description="Low complexity" evidence="1">
    <location>
        <begin position="31"/>
        <end position="43"/>
    </location>
</feature>
<reference evidence="2 3" key="1">
    <citation type="submission" date="2023-03" db="EMBL/GenBank/DDBJ databases">
        <title>High-quality genome of Scylla paramamosain provides insights in environmental adaptation.</title>
        <authorList>
            <person name="Zhang L."/>
        </authorList>
    </citation>
    <scope>NUCLEOTIDE SEQUENCE [LARGE SCALE GENOMIC DNA]</scope>
    <source>
        <strain evidence="2">LZ_2023a</strain>
        <tissue evidence="2">Muscle</tissue>
    </source>
</reference>
<organism evidence="2 3">
    <name type="scientific">Scylla paramamosain</name>
    <name type="common">Mud crab</name>
    <dbReference type="NCBI Taxonomy" id="85552"/>
    <lineage>
        <taxon>Eukaryota</taxon>
        <taxon>Metazoa</taxon>
        <taxon>Ecdysozoa</taxon>
        <taxon>Arthropoda</taxon>
        <taxon>Crustacea</taxon>
        <taxon>Multicrustacea</taxon>
        <taxon>Malacostraca</taxon>
        <taxon>Eumalacostraca</taxon>
        <taxon>Eucarida</taxon>
        <taxon>Decapoda</taxon>
        <taxon>Pleocyemata</taxon>
        <taxon>Brachyura</taxon>
        <taxon>Eubrachyura</taxon>
        <taxon>Portunoidea</taxon>
        <taxon>Portunidae</taxon>
        <taxon>Portuninae</taxon>
        <taxon>Scylla</taxon>
    </lineage>
</organism>
<dbReference type="Proteomes" id="UP001487740">
    <property type="component" value="Unassembled WGS sequence"/>
</dbReference>
<accession>A0AAW0V5U0</accession>
<evidence type="ECO:0000313" key="2">
    <source>
        <dbReference type="EMBL" id="KAK8406222.1"/>
    </source>
</evidence>
<feature type="region of interest" description="Disordered" evidence="1">
    <location>
        <begin position="20"/>
        <end position="43"/>
    </location>
</feature>
<gene>
    <name evidence="2" type="ORF">O3P69_007143</name>
</gene>